<feature type="region of interest" description="Disordered" evidence="8">
    <location>
        <begin position="534"/>
        <end position="554"/>
    </location>
</feature>
<evidence type="ECO:0000256" key="8">
    <source>
        <dbReference type="SAM" id="MobiDB-lite"/>
    </source>
</evidence>
<dbReference type="InterPro" id="IPR003656">
    <property type="entry name" value="Znf_BED"/>
</dbReference>
<evidence type="ECO:0000259" key="9">
    <source>
        <dbReference type="PROSITE" id="PS50808"/>
    </source>
</evidence>
<keyword evidence="3" id="KW-0862">Zinc</keyword>
<name>A0ABM4U6F6_COFAR</name>
<evidence type="ECO:0000256" key="5">
    <source>
        <dbReference type="ARBA" id="ARBA00023125"/>
    </source>
</evidence>
<evidence type="ECO:0000256" key="4">
    <source>
        <dbReference type="ARBA" id="ARBA00023015"/>
    </source>
</evidence>
<evidence type="ECO:0000256" key="2">
    <source>
        <dbReference type="ARBA" id="ARBA00022771"/>
    </source>
</evidence>
<dbReference type="InterPro" id="IPR025525">
    <property type="entry name" value="hAT-like_transposase_RNase-H"/>
</dbReference>
<dbReference type="InterPro" id="IPR036236">
    <property type="entry name" value="Znf_C2H2_sf"/>
</dbReference>
<keyword evidence="2 7" id="KW-0863">Zinc-finger</keyword>
<sequence>MLSHLDPTDELSEHIQEQCSYASHEPANTDVLIQDSSKRSRQLTSLIWNEFDILYVELDGSQRAQCKWCKRDYAYGRTTGTSNLWRHLSNCTRRGQSDFEERSPIDQGIYREKMGIAIVKHNHPYRLVEQEGIRNLCVYLNSDALPISRNTIKVDIEKMYKREKERVKTELNSISSRICLTTDLWTSIATDRYLALTAHFVHEDWILQKRVLNFHHMPPPHGGPILAEKVIGLLRDWAIEKKVFTIALENASYNDGMVNLLKQHLRLRNTLFCEGEFFHVRCNAHVLNLIVQDGVKVISKPVSKIRDCVKYIRASESRKLKFAECIVQVSLPCNKRAHQDVPTRWNSTFVMLDSALEYKLAFHQLHVVDRSFSIFYPTEEEWLRVQKFTILLRPFYDLTTLFFGTNYPTANLYFHGVWKIQKVITEEVNNLDIEVSEMAKQMKLKFEKYWECYSLVLSFAVILDPRFKMDYVVYAFKKLYPFDYEERAKEVRDKFYLLFEEYENTFDGDLLDGSIAGCSGGDLGNDNDDFAEFESQQHANKRNKSQVDSYLDDT</sequence>
<dbReference type="Pfam" id="PF14372">
    <property type="entry name" value="hAT-like_RNase-H"/>
    <property type="match status" value="1"/>
</dbReference>
<evidence type="ECO:0000256" key="7">
    <source>
        <dbReference type="PROSITE-ProRule" id="PRU00027"/>
    </source>
</evidence>
<dbReference type="SUPFAM" id="SSF57667">
    <property type="entry name" value="beta-beta-alpha zinc fingers"/>
    <property type="match status" value="1"/>
</dbReference>
<dbReference type="InterPro" id="IPR012337">
    <property type="entry name" value="RNaseH-like_sf"/>
</dbReference>
<dbReference type="PROSITE" id="PS50808">
    <property type="entry name" value="ZF_BED"/>
    <property type="match status" value="1"/>
</dbReference>
<protein>
    <submittedName>
        <fullName evidence="11">Zinc finger BED domain-containing protein RICESLEEPER 2-like</fullName>
    </submittedName>
</protein>
<accession>A0ABM4U6F6</accession>
<reference evidence="11" key="2">
    <citation type="submission" date="2025-08" db="UniProtKB">
        <authorList>
            <consortium name="RefSeq"/>
        </authorList>
    </citation>
    <scope>IDENTIFICATION</scope>
    <source>
        <tissue evidence="11">Leaves</tissue>
    </source>
</reference>
<dbReference type="SUPFAM" id="SSF53098">
    <property type="entry name" value="Ribonuclease H-like"/>
    <property type="match status" value="1"/>
</dbReference>
<feature type="domain" description="BED-type" evidence="9">
    <location>
        <begin position="42"/>
        <end position="103"/>
    </location>
</feature>
<keyword evidence="10" id="KW-1185">Reference proteome</keyword>
<keyword evidence="6" id="KW-0804">Transcription</keyword>
<evidence type="ECO:0000256" key="3">
    <source>
        <dbReference type="ARBA" id="ARBA00022833"/>
    </source>
</evidence>
<evidence type="ECO:0000256" key="1">
    <source>
        <dbReference type="ARBA" id="ARBA00022723"/>
    </source>
</evidence>
<dbReference type="RefSeq" id="XP_071902858.1">
    <property type="nucleotide sequence ID" value="XM_072046757.1"/>
</dbReference>
<reference evidence="10" key="1">
    <citation type="journal article" date="2025" name="Foods">
        <title>Unveiling the Microbial Signatures of Arabica Coffee Cherries: Insights into Ripeness Specific Diversity, Functional Traits, and Implications for Quality and Safety.</title>
        <authorList>
            <consortium name="RefSeq"/>
            <person name="Tenea G.N."/>
            <person name="Cifuentes V."/>
            <person name="Reyes P."/>
            <person name="Cevallos-Vallejos M."/>
        </authorList>
    </citation>
    <scope>NUCLEOTIDE SEQUENCE [LARGE SCALE GENOMIC DNA]</scope>
</reference>
<proteinExistence type="predicted"/>
<dbReference type="SMART" id="SM00614">
    <property type="entry name" value="ZnF_BED"/>
    <property type="match status" value="1"/>
</dbReference>
<keyword evidence="1" id="KW-0479">Metal-binding</keyword>
<dbReference type="PANTHER" id="PTHR46481:SF6">
    <property type="entry name" value="ZINC FINGER BED DOMAIN-CONTAINING PROTEIN RICESLEEPER 2-LIKE"/>
    <property type="match status" value="1"/>
</dbReference>
<keyword evidence="5" id="KW-0238">DNA-binding</keyword>
<dbReference type="GeneID" id="140005795"/>
<evidence type="ECO:0000256" key="6">
    <source>
        <dbReference type="ARBA" id="ARBA00023163"/>
    </source>
</evidence>
<dbReference type="PANTHER" id="PTHR46481">
    <property type="entry name" value="ZINC FINGER BED DOMAIN-CONTAINING PROTEIN 4"/>
    <property type="match status" value="1"/>
</dbReference>
<organism evidence="10 11">
    <name type="scientific">Coffea arabica</name>
    <name type="common">Arabian coffee</name>
    <dbReference type="NCBI Taxonomy" id="13443"/>
    <lineage>
        <taxon>Eukaryota</taxon>
        <taxon>Viridiplantae</taxon>
        <taxon>Streptophyta</taxon>
        <taxon>Embryophyta</taxon>
        <taxon>Tracheophyta</taxon>
        <taxon>Spermatophyta</taxon>
        <taxon>Magnoliopsida</taxon>
        <taxon>eudicotyledons</taxon>
        <taxon>Gunneridae</taxon>
        <taxon>Pentapetalae</taxon>
        <taxon>asterids</taxon>
        <taxon>lamiids</taxon>
        <taxon>Gentianales</taxon>
        <taxon>Rubiaceae</taxon>
        <taxon>Ixoroideae</taxon>
        <taxon>Gardenieae complex</taxon>
        <taxon>Bertiereae - Coffeeae clade</taxon>
        <taxon>Coffeeae</taxon>
        <taxon>Coffea</taxon>
    </lineage>
</organism>
<dbReference type="Pfam" id="PF02892">
    <property type="entry name" value="zf-BED"/>
    <property type="match status" value="1"/>
</dbReference>
<evidence type="ECO:0000313" key="10">
    <source>
        <dbReference type="Proteomes" id="UP001652660"/>
    </source>
</evidence>
<evidence type="ECO:0000313" key="11">
    <source>
        <dbReference type="RefSeq" id="XP_071902858.1"/>
    </source>
</evidence>
<keyword evidence="4" id="KW-0805">Transcription regulation</keyword>
<dbReference type="Proteomes" id="UP001652660">
    <property type="component" value="Chromosome 1c"/>
</dbReference>
<dbReference type="InterPro" id="IPR052035">
    <property type="entry name" value="ZnF_BED_domain_contain"/>
</dbReference>
<gene>
    <name evidence="11" type="primary">LOC140005795</name>
</gene>